<dbReference type="InterPro" id="IPR004646">
    <property type="entry name" value="Fe-S_hydro-lyase_TtdA-typ_cat"/>
</dbReference>
<reference evidence="9" key="1">
    <citation type="journal article" date="2010" name="Stand. Genomic Sci.">
        <title>Complete genome sequence of Syntrophothermus lipocalidus type strain (TGB-C1T).</title>
        <authorList>
            <consortium name="US DOE Joint Genome Institute (JGI-PGF)"/>
            <person name="Djao O."/>
            <person name="Zhang X."/>
            <person name="Lucas S."/>
            <person name="Lapidus A."/>
            <person name="Glavina Del Rio T."/>
            <person name="Nolan M."/>
            <person name="Tice H."/>
            <person name="Cheng J."/>
            <person name="Han C."/>
            <person name="Tapia R."/>
            <person name="Goodwin L."/>
            <person name="Pitluck S."/>
            <person name="Liolios K."/>
            <person name="Ivanova N."/>
            <person name="Mavromatis K."/>
            <person name="Mikhailova N."/>
            <person name="Ovchinnikova G."/>
            <person name="Pati A."/>
            <person name="Brambilla E."/>
            <person name="Chen A."/>
            <person name="Palaniappan K."/>
            <person name="Land M."/>
            <person name="Hauser L."/>
            <person name="Chang Y."/>
            <person name="Jeffries C."/>
            <person name="Rohde M."/>
            <person name="Sikorski J."/>
            <person name="Spring S."/>
            <person name="Goker M."/>
            <person name="Detter J."/>
            <person name="Woyke T."/>
            <person name="Bristow J."/>
            <person name="Eisen J."/>
            <person name="Markowitz V."/>
            <person name="Hugenholtz P."/>
            <person name="Kyrpides N."/>
            <person name="Klenk H."/>
        </authorList>
    </citation>
    <scope>NUCLEOTIDE SEQUENCE [LARGE SCALE GENOMIC DNA]</scope>
    <source>
        <strain evidence="9">DSM 12680 / TGB-C1</strain>
    </source>
</reference>
<keyword evidence="4" id="KW-0408">Iron</keyword>
<dbReference type="NCBIfam" id="NF004885">
    <property type="entry name" value="PRK06246.1"/>
    <property type="match status" value="1"/>
</dbReference>
<dbReference type="PANTHER" id="PTHR30389:SF17">
    <property type="entry name" value="L(+)-TARTRATE DEHYDRATASE SUBUNIT ALPHA-RELATED"/>
    <property type="match status" value="1"/>
</dbReference>
<evidence type="ECO:0000256" key="6">
    <source>
        <dbReference type="ARBA" id="ARBA00023239"/>
    </source>
</evidence>
<dbReference type="PANTHER" id="PTHR30389">
    <property type="entry name" value="FUMARATE HYDRATASE-RELATED"/>
    <property type="match status" value="1"/>
</dbReference>
<evidence type="ECO:0000256" key="2">
    <source>
        <dbReference type="ARBA" id="ARBA00022485"/>
    </source>
</evidence>
<evidence type="ECO:0000256" key="3">
    <source>
        <dbReference type="ARBA" id="ARBA00022723"/>
    </source>
</evidence>
<dbReference type="InterPro" id="IPR051208">
    <property type="entry name" value="Class-I_Fumarase/Tartrate_DH"/>
</dbReference>
<keyword evidence="6 8" id="KW-0456">Lyase</keyword>
<dbReference type="OrthoDB" id="9798978at2"/>
<keyword evidence="2" id="KW-0004">4Fe-4S</keyword>
<keyword evidence="9" id="KW-1185">Reference proteome</keyword>
<evidence type="ECO:0000259" key="7">
    <source>
        <dbReference type="Pfam" id="PF05681"/>
    </source>
</evidence>
<comment type="similarity">
    <text evidence="1">Belongs to the class-I fumarase family.</text>
</comment>
<feature type="domain" description="Fe-S hydro-lyase tartrate dehydratase alpha-type catalytic" evidence="7">
    <location>
        <begin position="12"/>
        <end position="277"/>
    </location>
</feature>
<dbReference type="HOGENOM" id="CLU_041245_0_0_9"/>
<dbReference type="eggNOG" id="COG1951">
    <property type="taxonomic scope" value="Bacteria"/>
</dbReference>
<evidence type="ECO:0000256" key="1">
    <source>
        <dbReference type="ARBA" id="ARBA00008876"/>
    </source>
</evidence>
<dbReference type="EMBL" id="CP002048">
    <property type="protein sequence ID" value="ADI02799.1"/>
    <property type="molecule type" value="Genomic_DNA"/>
</dbReference>
<dbReference type="GO" id="GO:0004333">
    <property type="term" value="F:fumarate hydratase activity"/>
    <property type="evidence" value="ECO:0007669"/>
    <property type="project" value="UniProtKB-EC"/>
</dbReference>
<dbReference type="Proteomes" id="UP000000378">
    <property type="component" value="Chromosome"/>
</dbReference>
<evidence type="ECO:0000313" key="8">
    <source>
        <dbReference type="EMBL" id="ADI02799.1"/>
    </source>
</evidence>
<evidence type="ECO:0000313" key="9">
    <source>
        <dbReference type="Proteomes" id="UP000000378"/>
    </source>
</evidence>
<keyword evidence="5" id="KW-0411">Iron-sulfur</keyword>
<dbReference type="AlphaFoldDB" id="D7CIS1"/>
<dbReference type="GO" id="GO:0046872">
    <property type="term" value="F:metal ion binding"/>
    <property type="evidence" value="ECO:0007669"/>
    <property type="project" value="UniProtKB-KW"/>
</dbReference>
<dbReference type="RefSeq" id="WP_013176201.1">
    <property type="nucleotide sequence ID" value="NC_014220.1"/>
</dbReference>
<sequence>MREVDCQDIEAAVADLVIRANTQLPRDVYEALERACQVEESDIGRSCLEIILKNAELARSEGLALCQDTGQLAVNVKLGQEIHITGGNLLAAINRGVAKGYREGFFRASVVDNPIYRRNTGDNTPAIINIEVVDGDGLELEAMPKGAGSENMGRLAMLKPSDGWPGVERFVLETVEQAGPNPCPPVIVGIGLGGNMEKAAQLAKKALFRPLDVKNQDERLARLEGDLLEKINRLGIGPQGFGGRVTALAVAIECFPTHIASLPVAVCLGCHCMRRCTTRL</sequence>
<evidence type="ECO:0000256" key="5">
    <source>
        <dbReference type="ARBA" id="ARBA00023014"/>
    </source>
</evidence>
<dbReference type="Pfam" id="PF05681">
    <property type="entry name" value="Fumerase"/>
    <property type="match status" value="1"/>
</dbReference>
<dbReference type="STRING" id="643648.Slip_2052"/>
<organism evidence="8 9">
    <name type="scientific">Syntrophothermus lipocalidus (strain DSM 12680 / TGB-C1)</name>
    <dbReference type="NCBI Taxonomy" id="643648"/>
    <lineage>
        <taxon>Bacteria</taxon>
        <taxon>Bacillati</taxon>
        <taxon>Bacillota</taxon>
        <taxon>Clostridia</taxon>
        <taxon>Eubacteriales</taxon>
        <taxon>Syntrophomonadaceae</taxon>
        <taxon>Syntrophothermus</taxon>
    </lineage>
</organism>
<dbReference type="EC" id="4.2.1.2" evidence="8"/>
<name>D7CIS1_SYNLT</name>
<reference evidence="8 9" key="2">
    <citation type="journal article" date="2010" name="Stand. Genomic Sci.">
        <title>Complete genome sequence of Syntrophothermus lipocalidus type strain (TGB-C1).</title>
        <authorList>
            <person name="Djao O.D."/>
            <person name="Zhang X."/>
            <person name="Lucas S."/>
            <person name="Lapidus A."/>
            <person name="Del Rio T.G."/>
            <person name="Nolan M."/>
            <person name="Tice H."/>
            <person name="Cheng J.F."/>
            <person name="Han C."/>
            <person name="Tapia R."/>
            <person name="Goodwin L."/>
            <person name="Pitluck S."/>
            <person name="Liolios K."/>
            <person name="Ivanova N."/>
            <person name="Mavromatis K."/>
            <person name="Mikhailova N."/>
            <person name="Ovchinnikova G."/>
            <person name="Pati A."/>
            <person name="Brambilla E."/>
            <person name="Chen A."/>
            <person name="Palaniappan K."/>
            <person name="Land M."/>
            <person name="Hauser L."/>
            <person name="Chang Y.J."/>
            <person name="Jeffries C.D."/>
            <person name="Rohde M."/>
            <person name="Sikorski J."/>
            <person name="Spring S."/>
            <person name="Goker M."/>
            <person name="Detter J.C."/>
            <person name="Woyke T."/>
            <person name="Bristow J."/>
            <person name="Eisen J.A."/>
            <person name="Markowitz V."/>
            <person name="Hugenholtz P."/>
            <person name="Kyrpides N.C."/>
            <person name="Klenk H.P."/>
        </authorList>
    </citation>
    <scope>NUCLEOTIDE SEQUENCE [LARGE SCALE GENOMIC DNA]</scope>
    <source>
        <strain evidence="9">DSM 12680 / TGB-C1</strain>
    </source>
</reference>
<keyword evidence="3" id="KW-0479">Metal-binding</keyword>
<dbReference type="GO" id="GO:0051539">
    <property type="term" value="F:4 iron, 4 sulfur cluster binding"/>
    <property type="evidence" value="ECO:0007669"/>
    <property type="project" value="UniProtKB-KW"/>
</dbReference>
<dbReference type="NCBIfam" id="TIGR00722">
    <property type="entry name" value="ttdA_fumA_fumB"/>
    <property type="match status" value="1"/>
</dbReference>
<proteinExistence type="inferred from homology"/>
<gene>
    <name evidence="8" type="ordered locus">Slip_2052</name>
</gene>
<dbReference type="KEGG" id="slp:Slip_2052"/>
<protein>
    <submittedName>
        <fullName evidence="8">Hydro-lyase, Fe-S type, tartrate/fumarate subfamily, alpha subunit</fullName>
        <ecNumber evidence="8">4.2.1.2</ecNumber>
    </submittedName>
</protein>
<evidence type="ECO:0000256" key="4">
    <source>
        <dbReference type="ARBA" id="ARBA00023004"/>
    </source>
</evidence>
<accession>D7CIS1</accession>